<keyword evidence="6" id="KW-0805">Transcription regulation</keyword>
<evidence type="ECO:0000313" key="13">
    <source>
        <dbReference type="EMBL" id="SET71802.1"/>
    </source>
</evidence>
<dbReference type="SUPFAM" id="SSF52172">
    <property type="entry name" value="CheY-like"/>
    <property type="match status" value="1"/>
</dbReference>
<dbReference type="Proteomes" id="UP000198970">
    <property type="component" value="Chromosome I"/>
</dbReference>
<dbReference type="SMART" id="SM00342">
    <property type="entry name" value="HTH_ARAC"/>
    <property type="match status" value="1"/>
</dbReference>
<dbReference type="RefSeq" id="WP_100041920.1">
    <property type="nucleotide sequence ID" value="NZ_LT630003.1"/>
</dbReference>
<dbReference type="InterPro" id="IPR001789">
    <property type="entry name" value="Sig_transdc_resp-reg_receiver"/>
</dbReference>
<keyword evidence="4 10" id="KW-0597">Phosphoprotein</keyword>
<dbReference type="InterPro" id="IPR009057">
    <property type="entry name" value="Homeodomain-like_sf"/>
</dbReference>
<dbReference type="InterPro" id="IPR018060">
    <property type="entry name" value="HTH_AraC"/>
</dbReference>
<dbReference type="InterPro" id="IPR051552">
    <property type="entry name" value="HptR"/>
</dbReference>
<keyword evidence="3" id="KW-0963">Cytoplasm</keyword>
<accession>A0ABY1C5X1</accession>
<dbReference type="PANTHER" id="PTHR42713:SF3">
    <property type="entry name" value="TRANSCRIPTIONAL REGULATORY PROTEIN HPTR"/>
    <property type="match status" value="1"/>
</dbReference>
<evidence type="ECO:0000259" key="12">
    <source>
        <dbReference type="PROSITE" id="PS50110"/>
    </source>
</evidence>
<evidence type="ECO:0000256" key="6">
    <source>
        <dbReference type="ARBA" id="ARBA00023015"/>
    </source>
</evidence>
<evidence type="ECO:0000256" key="5">
    <source>
        <dbReference type="ARBA" id="ARBA00023012"/>
    </source>
</evidence>
<evidence type="ECO:0000256" key="3">
    <source>
        <dbReference type="ARBA" id="ARBA00022490"/>
    </source>
</evidence>
<name>A0ABY1C5X1_9FIRM</name>
<reference evidence="13 14" key="1">
    <citation type="submission" date="2016-10" db="EMBL/GenBank/DDBJ databases">
        <authorList>
            <person name="Varghese N."/>
            <person name="Submissions S."/>
        </authorList>
    </citation>
    <scope>NUCLEOTIDE SEQUENCE [LARGE SCALE GENOMIC DNA]</scope>
    <source>
        <strain evidence="13 14">ATCC 19403</strain>
    </source>
</reference>
<organism evidence="13 14">
    <name type="scientific">Lacrimispora sphenoides JCM 1415</name>
    <dbReference type="NCBI Taxonomy" id="1297793"/>
    <lineage>
        <taxon>Bacteria</taxon>
        <taxon>Bacillati</taxon>
        <taxon>Bacillota</taxon>
        <taxon>Clostridia</taxon>
        <taxon>Lachnospirales</taxon>
        <taxon>Lachnospiraceae</taxon>
        <taxon>Lacrimispora</taxon>
    </lineage>
</organism>
<protein>
    <recommendedName>
        <fullName evidence="2">Stage 0 sporulation protein A homolog</fullName>
    </recommendedName>
</protein>
<comment type="function">
    <text evidence="9">May play the central regulatory role in sporulation. It may be an element of the effector pathway responsible for the activation of sporulation genes in response to nutritional stress. Spo0A may act in concert with spo0H (a sigma factor) to control the expression of some genes that are critical to the sporulation process.</text>
</comment>
<dbReference type="Gene3D" id="3.40.50.2300">
    <property type="match status" value="1"/>
</dbReference>
<dbReference type="PROSITE" id="PS01124">
    <property type="entry name" value="HTH_ARAC_FAMILY_2"/>
    <property type="match status" value="1"/>
</dbReference>
<feature type="domain" description="Response regulatory" evidence="12">
    <location>
        <begin position="3"/>
        <end position="120"/>
    </location>
</feature>
<dbReference type="Pfam" id="PF12833">
    <property type="entry name" value="HTH_18"/>
    <property type="match status" value="1"/>
</dbReference>
<keyword evidence="7 13" id="KW-0238">DNA-binding</keyword>
<dbReference type="PANTHER" id="PTHR42713">
    <property type="entry name" value="HISTIDINE KINASE-RELATED"/>
    <property type="match status" value="1"/>
</dbReference>
<proteinExistence type="predicted"/>
<feature type="domain" description="HTH araC/xylS-type" evidence="11">
    <location>
        <begin position="291"/>
        <end position="390"/>
    </location>
</feature>
<comment type="subcellular location">
    <subcellularLocation>
        <location evidence="1">Cytoplasm</location>
    </subcellularLocation>
</comment>
<dbReference type="SUPFAM" id="SSF46689">
    <property type="entry name" value="Homeodomain-like"/>
    <property type="match status" value="2"/>
</dbReference>
<gene>
    <name evidence="13" type="ORF">SAMN02745906_1363</name>
</gene>
<evidence type="ECO:0000256" key="9">
    <source>
        <dbReference type="ARBA" id="ARBA00024867"/>
    </source>
</evidence>
<evidence type="ECO:0000256" key="1">
    <source>
        <dbReference type="ARBA" id="ARBA00004496"/>
    </source>
</evidence>
<sequence>MTTLLFIDDDAIIRRAIQKNIDWESNGFCLEYVARDGIDALEYLTSHQPDIILSDIKMPVMDGIEMARQIKERYPDMLFIFLSGHEDFEYAKQALKLNAFDYLTKPISNEALIEVVKRAETELLNRTKTKMILTNGLPIVRRHYLSKLLQNQFHDLDLKKLKQFDIDISDKIGTTGVINLTGVLSESSLLSSDSIELICDELENLYPDCIFVKSNAAQIFFLYLHKKTVTDQDFTIHLESFEKQVIERLNVFQKLGAKFFFGSIFHKAEELKHSYREAMKKELTIDNSLVEDIKTYIYQNYSEEDLTLREIAAQFRLNHCYMTMLFKKETGTSVYDFLIRTRMEKAKELLIQTDKKIYEIADMVGYGYSQHFSNSFKKYFDCTITEFRKQHRPG</sequence>
<dbReference type="Pfam" id="PF00072">
    <property type="entry name" value="Response_reg"/>
    <property type="match status" value="1"/>
</dbReference>
<dbReference type="SMART" id="SM00448">
    <property type="entry name" value="REC"/>
    <property type="match status" value="1"/>
</dbReference>
<evidence type="ECO:0000256" key="2">
    <source>
        <dbReference type="ARBA" id="ARBA00018672"/>
    </source>
</evidence>
<evidence type="ECO:0000313" key="14">
    <source>
        <dbReference type="Proteomes" id="UP000198970"/>
    </source>
</evidence>
<dbReference type="InterPro" id="IPR011006">
    <property type="entry name" value="CheY-like_superfamily"/>
</dbReference>
<dbReference type="GO" id="GO:0003677">
    <property type="term" value="F:DNA binding"/>
    <property type="evidence" value="ECO:0007669"/>
    <property type="project" value="UniProtKB-KW"/>
</dbReference>
<evidence type="ECO:0000256" key="4">
    <source>
        <dbReference type="ARBA" id="ARBA00022553"/>
    </source>
</evidence>
<evidence type="ECO:0000256" key="10">
    <source>
        <dbReference type="PROSITE-ProRule" id="PRU00169"/>
    </source>
</evidence>
<keyword evidence="8" id="KW-0804">Transcription</keyword>
<dbReference type="PROSITE" id="PS50110">
    <property type="entry name" value="RESPONSE_REGULATORY"/>
    <property type="match status" value="1"/>
</dbReference>
<evidence type="ECO:0000259" key="11">
    <source>
        <dbReference type="PROSITE" id="PS01124"/>
    </source>
</evidence>
<dbReference type="EMBL" id="LT630003">
    <property type="protein sequence ID" value="SET71802.1"/>
    <property type="molecule type" value="Genomic_DNA"/>
</dbReference>
<evidence type="ECO:0000256" key="8">
    <source>
        <dbReference type="ARBA" id="ARBA00023163"/>
    </source>
</evidence>
<keyword evidence="5" id="KW-0902">Two-component regulatory system</keyword>
<evidence type="ECO:0000256" key="7">
    <source>
        <dbReference type="ARBA" id="ARBA00023125"/>
    </source>
</evidence>
<keyword evidence="14" id="KW-1185">Reference proteome</keyword>
<dbReference type="Gene3D" id="1.10.10.60">
    <property type="entry name" value="Homeodomain-like"/>
    <property type="match status" value="2"/>
</dbReference>
<dbReference type="CDD" id="cd17536">
    <property type="entry name" value="REC_YesN-like"/>
    <property type="match status" value="1"/>
</dbReference>
<feature type="modified residue" description="4-aspartylphosphate" evidence="10">
    <location>
        <position position="55"/>
    </location>
</feature>